<evidence type="ECO:0000256" key="1">
    <source>
        <dbReference type="ARBA" id="ARBA00004651"/>
    </source>
</evidence>
<dbReference type="AlphaFoldDB" id="A0AAW6RG60"/>
<dbReference type="Pfam" id="PF04093">
    <property type="entry name" value="MreD"/>
    <property type="match status" value="1"/>
</dbReference>
<evidence type="ECO:0000256" key="6">
    <source>
        <dbReference type="ARBA" id="ARBA00022989"/>
    </source>
</evidence>
<dbReference type="EMBL" id="JARVII010000002">
    <property type="protein sequence ID" value="MDG9698540.1"/>
    <property type="molecule type" value="Genomic_DNA"/>
</dbReference>
<feature type="transmembrane region" description="Helical" evidence="8">
    <location>
        <begin position="9"/>
        <end position="30"/>
    </location>
</feature>
<evidence type="ECO:0000256" key="5">
    <source>
        <dbReference type="ARBA" id="ARBA00022960"/>
    </source>
</evidence>
<dbReference type="GO" id="GO:0005886">
    <property type="term" value="C:plasma membrane"/>
    <property type="evidence" value="ECO:0007669"/>
    <property type="project" value="UniProtKB-SubCell"/>
</dbReference>
<evidence type="ECO:0000256" key="7">
    <source>
        <dbReference type="ARBA" id="ARBA00023136"/>
    </source>
</evidence>
<reference evidence="9 10" key="1">
    <citation type="submission" date="2023-04" db="EMBL/GenBank/DDBJ databases">
        <title>Ottowia paracancer sp. nov., isolated from human stomach.</title>
        <authorList>
            <person name="Song Y."/>
        </authorList>
    </citation>
    <scope>NUCLEOTIDE SEQUENCE [LARGE SCALE GENOMIC DNA]</scope>
    <source>
        <strain evidence="9 10">10c7w1</strain>
    </source>
</reference>
<keyword evidence="10" id="KW-1185">Reference proteome</keyword>
<feature type="transmembrane region" description="Helical" evidence="8">
    <location>
        <begin position="59"/>
        <end position="76"/>
    </location>
</feature>
<evidence type="ECO:0000256" key="4">
    <source>
        <dbReference type="ARBA" id="ARBA00022692"/>
    </source>
</evidence>
<dbReference type="PIRSF" id="PIRSF018472">
    <property type="entry name" value="MreD_proteobac"/>
    <property type="match status" value="1"/>
</dbReference>
<comment type="similarity">
    <text evidence="2">Belongs to the MreD family.</text>
</comment>
<comment type="caution">
    <text evidence="9">The sequence shown here is derived from an EMBL/GenBank/DDBJ whole genome shotgun (WGS) entry which is preliminary data.</text>
</comment>
<dbReference type="Proteomes" id="UP001237156">
    <property type="component" value="Unassembled WGS sequence"/>
</dbReference>
<dbReference type="InterPro" id="IPR026034">
    <property type="entry name" value="MreD_proteobac"/>
</dbReference>
<keyword evidence="5" id="KW-0133">Cell shape</keyword>
<comment type="subcellular location">
    <subcellularLocation>
        <location evidence="1">Cell membrane</location>
        <topology evidence="1">Multi-pass membrane protein</topology>
    </subcellularLocation>
</comment>
<feature type="transmembrane region" description="Helical" evidence="8">
    <location>
        <begin position="135"/>
        <end position="157"/>
    </location>
</feature>
<keyword evidence="6 8" id="KW-1133">Transmembrane helix</keyword>
<dbReference type="InterPro" id="IPR007227">
    <property type="entry name" value="Cell_shape_determining_MreD"/>
</dbReference>
<organism evidence="9 10">
    <name type="scientific">Ottowia cancrivicina</name>
    <dbReference type="NCBI Taxonomy" id="3040346"/>
    <lineage>
        <taxon>Bacteria</taxon>
        <taxon>Pseudomonadati</taxon>
        <taxon>Pseudomonadota</taxon>
        <taxon>Betaproteobacteria</taxon>
        <taxon>Burkholderiales</taxon>
        <taxon>Comamonadaceae</taxon>
        <taxon>Ottowia</taxon>
    </lineage>
</organism>
<proteinExistence type="inferred from homology"/>
<dbReference type="NCBIfam" id="TIGR03426">
    <property type="entry name" value="shape_MreD"/>
    <property type="match status" value="1"/>
</dbReference>
<evidence type="ECO:0000256" key="3">
    <source>
        <dbReference type="ARBA" id="ARBA00022475"/>
    </source>
</evidence>
<evidence type="ECO:0000313" key="9">
    <source>
        <dbReference type="EMBL" id="MDG9698540.1"/>
    </source>
</evidence>
<keyword evidence="3" id="KW-1003">Cell membrane</keyword>
<name>A0AAW6RG60_9BURK</name>
<dbReference type="PANTHER" id="PTHR37484:SF1">
    <property type="entry name" value="ROD SHAPE-DETERMINING PROTEIN MRED"/>
    <property type="match status" value="1"/>
</dbReference>
<dbReference type="PANTHER" id="PTHR37484">
    <property type="entry name" value="ROD SHAPE-DETERMINING PROTEIN MRED"/>
    <property type="match status" value="1"/>
</dbReference>
<dbReference type="GO" id="GO:0008360">
    <property type="term" value="P:regulation of cell shape"/>
    <property type="evidence" value="ECO:0007669"/>
    <property type="project" value="UniProtKB-KW"/>
</dbReference>
<evidence type="ECO:0000256" key="2">
    <source>
        <dbReference type="ARBA" id="ARBA00007776"/>
    </source>
</evidence>
<gene>
    <name evidence="9" type="primary">mreD</name>
    <name evidence="9" type="ORF">QB898_02190</name>
</gene>
<keyword evidence="4 8" id="KW-0812">Transmembrane</keyword>
<dbReference type="RefSeq" id="WP_050715300.1">
    <property type="nucleotide sequence ID" value="NZ_JARVII010000002.1"/>
</dbReference>
<protein>
    <submittedName>
        <fullName evidence="9">Rod shape-determining protein MreD</fullName>
    </submittedName>
</protein>
<keyword evidence="7 8" id="KW-0472">Membrane</keyword>
<accession>A0AAW6RG60</accession>
<evidence type="ECO:0000256" key="8">
    <source>
        <dbReference type="SAM" id="Phobius"/>
    </source>
</evidence>
<evidence type="ECO:0000313" key="10">
    <source>
        <dbReference type="Proteomes" id="UP001237156"/>
    </source>
</evidence>
<sequence length="172" mass="18790">MIMRTGQPLLLPVSPAFIWITLGLAFLVNLLPLGRLVWMPDVLAVVLVFWNVHQPRHVGLAAAFVFGLCLDVHQAALLGQHALAYSALSFAAIALQRRILWLPVLAQALQLLPLFALSYALITLVRLIAGGVAPGWLTLLAPLLEAALWPVLTWLLLAPQRRAPNPDADRPL</sequence>